<dbReference type="InterPro" id="IPR036038">
    <property type="entry name" value="Aminotransferase-like"/>
</dbReference>
<dbReference type="NCBIfam" id="TIGR01121">
    <property type="entry name" value="D_amino_aminoT"/>
    <property type="match status" value="1"/>
</dbReference>
<dbReference type="GO" id="GO:0047810">
    <property type="term" value="F:D-alanine-2-oxoglutarate aminotransferase activity"/>
    <property type="evidence" value="ECO:0007669"/>
    <property type="project" value="UniProtKB-EC"/>
</dbReference>
<evidence type="ECO:0000256" key="10">
    <source>
        <dbReference type="RuleBase" id="RU004106"/>
    </source>
</evidence>
<dbReference type="PROSITE" id="PS00770">
    <property type="entry name" value="AA_TRANSFER_CLASS_4"/>
    <property type="match status" value="1"/>
</dbReference>
<evidence type="ECO:0000256" key="7">
    <source>
        <dbReference type="ARBA" id="ARBA00022679"/>
    </source>
</evidence>
<dbReference type="InterPro" id="IPR050571">
    <property type="entry name" value="Class-IV_PLP-Dep_Aminotrnsfr"/>
</dbReference>
<dbReference type="Proteomes" id="UP001519343">
    <property type="component" value="Unassembled WGS sequence"/>
</dbReference>
<evidence type="ECO:0000256" key="8">
    <source>
        <dbReference type="ARBA" id="ARBA00022898"/>
    </source>
</evidence>
<dbReference type="InterPro" id="IPR043132">
    <property type="entry name" value="BCAT-like_C"/>
</dbReference>
<organism evidence="13 14">
    <name type="scientific">Ammoniphilus resinae</name>
    <dbReference type="NCBI Taxonomy" id="861532"/>
    <lineage>
        <taxon>Bacteria</taxon>
        <taxon>Bacillati</taxon>
        <taxon>Bacillota</taxon>
        <taxon>Bacilli</taxon>
        <taxon>Bacillales</taxon>
        <taxon>Paenibacillaceae</taxon>
        <taxon>Aneurinibacillus group</taxon>
        <taxon>Ammoniphilus</taxon>
    </lineage>
</organism>
<dbReference type="Gene3D" id="3.20.10.10">
    <property type="entry name" value="D-amino Acid Aminotransferase, subunit A, domain 2"/>
    <property type="match status" value="1"/>
</dbReference>
<dbReference type="InterPro" id="IPR001544">
    <property type="entry name" value="Aminotrans_IV"/>
</dbReference>
<comment type="similarity">
    <text evidence="2 10">Belongs to the class-IV pyridoxal-phosphate-dependent aminotransferase family.</text>
</comment>
<keyword evidence="6 13" id="KW-0032">Aminotransferase</keyword>
<proteinExistence type="inferred from homology"/>
<accession>A0ABS4GRC9</accession>
<dbReference type="PANTHER" id="PTHR42743">
    <property type="entry name" value="AMINO-ACID AMINOTRANSFERASE"/>
    <property type="match status" value="1"/>
</dbReference>
<evidence type="ECO:0000256" key="12">
    <source>
        <dbReference type="RuleBase" id="RU004520"/>
    </source>
</evidence>
<comment type="catalytic activity">
    <reaction evidence="9 12">
        <text>D-alanine + 2-oxoglutarate = D-glutamate + pyruvate</text>
        <dbReference type="Rhea" id="RHEA:15869"/>
        <dbReference type="ChEBI" id="CHEBI:15361"/>
        <dbReference type="ChEBI" id="CHEBI:16810"/>
        <dbReference type="ChEBI" id="CHEBI:29986"/>
        <dbReference type="ChEBI" id="CHEBI:57416"/>
        <dbReference type="EC" id="2.6.1.21"/>
    </reaction>
</comment>
<dbReference type="SUPFAM" id="SSF56752">
    <property type="entry name" value="D-aminoacid aminotransferase-like PLP-dependent enzymes"/>
    <property type="match status" value="1"/>
</dbReference>
<evidence type="ECO:0000313" key="14">
    <source>
        <dbReference type="Proteomes" id="UP001519343"/>
    </source>
</evidence>
<gene>
    <name evidence="13" type="ORF">J2Z37_002822</name>
</gene>
<evidence type="ECO:0000256" key="4">
    <source>
        <dbReference type="ARBA" id="ARBA00012874"/>
    </source>
</evidence>
<comment type="subunit">
    <text evidence="3">Homodimer.</text>
</comment>
<name>A0ABS4GRC9_9BACL</name>
<dbReference type="EMBL" id="JAGGKT010000008">
    <property type="protein sequence ID" value="MBP1932811.1"/>
    <property type="molecule type" value="Genomic_DNA"/>
</dbReference>
<evidence type="ECO:0000256" key="1">
    <source>
        <dbReference type="ARBA" id="ARBA00001933"/>
    </source>
</evidence>
<dbReference type="CDD" id="cd01558">
    <property type="entry name" value="D-AAT_like"/>
    <property type="match status" value="1"/>
</dbReference>
<evidence type="ECO:0000256" key="5">
    <source>
        <dbReference type="ARBA" id="ARBA00021779"/>
    </source>
</evidence>
<evidence type="ECO:0000313" key="13">
    <source>
        <dbReference type="EMBL" id="MBP1932811.1"/>
    </source>
</evidence>
<keyword evidence="8 11" id="KW-0663">Pyridoxal phosphate</keyword>
<dbReference type="InterPro" id="IPR043131">
    <property type="entry name" value="BCAT-like_N"/>
</dbReference>
<evidence type="ECO:0000256" key="11">
    <source>
        <dbReference type="RuleBase" id="RU004516"/>
    </source>
</evidence>
<comment type="function">
    <text evidence="12">Acts on the D-isomers of alanine, leucine, aspartate, glutamate, aminobutyrate, norvaline and asparagine. The enzyme transfers an amino group from a substrate D-amino acid to the pyridoxal phosphate cofactor to form pyridoxamine and an alpha-keto acid in the first half-reaction.</text>
</comment>
<keyword evidence="14" id="KW-1185">Reference proteome</keyword>
<dbReference type="Pfam" id="PF01063">
    <property type="entry name" value="Aminotran_4"/>
    <property type="match status" value="1"/>
</dbReference>
<evidence type="ECO:0000256" key="9">
    <source>
        <dbReference type="ARBA" id="ARBA00047911"/>
    </source>
</evidence>
<dbReference type="InterPro" id="IPR005784">
    <property type="entry name" value="D_amino_transT"/>
</dbReference>
<dbReference type="EC" id="2.6.1.21" evidence="4 12"/>
<evidence type="ECO:0000256" key="6">
    <source>
        <dbReference type="ARBA" id="ARBA00022576"/>
    </source>
</evidence>
<dbReference type="PANTHER" id="PTHR42743:SF10">
    <property type="entry name" value="D-ALANINE AMINOTRANSFERASE"/>
    <property type="match status" value="1"/>
</dbReference>
<keyword evidence="7 13" id="KW-0808">Transferase</keyword>
<sequence>MILFNDQLIRREEARVDIEDRGYQFGDGIYEVVSVYEGKIFRLEEHLQRLSYCAGEIGIELPTSLEVLITNLYKLIEVNQLVNGQIYFQVTRGYAPRNHPFPAQPKPVLTGYVTRKPRPLELMKTGVKAITLDDIRWLRCDIKSLNLLGSVLAKQKAIEQGAFEALLHRNGKVTEGSSTNLFMIKDGKIQTHPLGNLILGGITRIVILELAGQKNIPVIEEPFSLKELYAADEVFVCSTTSEVMPIITIDGNPVGNGSVGPLTRKLQELMEEMLFAHQEKVQ</sequence>
<dbReference type="InterPro" id="IPR018300">
    <property type="entry name" value="Aminotrans_IV_CS"/>
</dbReference>
<reference evidence="13 14" key="1">
    <citation type="submission" date="2021-03" db="EMBL/GenBank/DDBJ databases">
        <title>Genomic Encyclopedia of Type Strains, Phase IV (KMG-IV): sequencing the most valuable type-strain genomes for metagenomic binning, comparative biology and taxonomic classification.</title>
        <authorList>
            <person name="Goeker M."/>
        </authorList>
    </citation>
    <scope>NUCLEOTIDE SEQUENCE [LARGE SCALE GENOMIC DNA]</scope>
    <source>
        <strain evidence="13 14">DSM 24738</strain>
    </source>
</reference>
<protein>
    <recommendedName>
        <fullName evidence="5 12">D-alanine aminotransferase</fullName>
        <ecNumber evidence="4 12">2.6.1.21</ecNumber>
    </recommendedName>
</protein>
<comment type="cofactor">
    <cofactor evidence="1 11">
        <name>pyridoxal 5'-phosphate</name>
        <dbReference type="ChEBI" id="CHEBI:597326"/>
    </cofactor>
</comment>
<evidence type="ECO:0000256" key="2">
    <source>
        <dbReference type="ARBA" id="ARBA00009320"/>
    </source>
</evidence>
<evidence type="ECO:0000256" key="3">
    <source>
        <dbReference type="ARBA" id="ARBA00011738"/>
    </source>
</evidence>
<dbReference type="Gene3D" id="3.30.470.10">
    <property type="match status" value="1"/>
</dbReference>
<comment type="caution">
    <text evidence="13">The sequence shown here is derived from an EMBL/GenBank/DDBJ whole genome shotgun (WGS) entry which is preliminary data.</text>
</comment>
<dbReference type="RefSeq" id="WP_209810849.1">
    <property type="nucleotide sequence ID" value="NZ_JAGGKT010000008.1"/>
</dbReference>